<proteinExistence type="predicted"/>
<dbReference type="InterPro" id="IPR011008">
    <property type="entry name" value="Dimeric_a/b-barrel"/>
</dbReference>
<gene>
    <name evidence="1" type="ORF">GCM10011487_18280</name>
</gene>
<dbReference type="Proteomes" id="UP000445000">
    <property type="component" value="Unassembled WGS sequence"/>
</dbReference>
<dbReference type="Gene3D" id="3.30.70.100">
    <property type="match status" value="1"/>
</dbReference>
<dbReference type="EMBL" id="BLJN01000002">
    <property type="protein sequence ID" value="GFE79828.1"/>
    <property type="molecule type" value="Genomic_DNA"/>
</dbReference>
<organism evidence="1 2">
    <name type="scientific">Steroidobacter agaridevorans</name>
    <dbReference type="NCBI Taxonomy" id="2695856"/>
    <lineage>
        <taxon>Bacteria</taxon>
        <taxon>Pseudomonadati</taxon>
        <taxon>Pseudomonadota</taxon>
        <taxon>Gammaproteobacteria</taxon>
        <taxon>Steroidobacterales</taxon>
        <taxon>Steroidobacteraceae</taxon>
        <taxon>Steroidobacter</taxon>
    </lineage>
</organism>
<dbReference type="SUPFAM" id="SSF54909">
    <property type="entry name" value="Dimeric alpha+beta barrel"/>
    <property type="match status" value="1"/>
</dbReference>
<accession>A0A829YAF2</accession>
<sequence>MARYVFAVQSNAADGLEQEYNEWYSGQHLKDVLACPGVVGARRLTLADKQILPTPHVFKYFCLYEIELDDLQTFIDALMSRAGTERMPINKAMGNSLPVFWQVIE</sequence>
<comment type="caution">
    <text evidence="1">The sequence shown here is derived from an EMBL/GenBank/DDBJ whole genome shotgun (WGS) entry which is preliminary data.</text>
</comment>
<reference evidence="2" key="1">
    <citation type="submission" date="2020-01" db="EMBL/GenBank/DDBJ databases">
        <title>'Steroidobacter agaridevorans' sp. nov., agar-degrading bacteria isolated from rhizosphere soils.</title>
        <authorList>
            <person name="Ikenaga M."/>
            <person name="Kataoka M."/>
            <person name="Murouchi A."/>
            <person name="Katsuragi S."/>
            <person name="Sakai M."/>
        </authorList>
    </citation>
    <scope>NUCLEOTIDE SEQUENCE [LARGE SCALE GENOMIC DNA]</scope>
    <source>
        <strain evidence="2">YU21-B</strain>
    </source>
</reference>
<keyword evidence="2" id="KW-1185">Reference proteome</keyword>
<dbReference type="AlphaFoldDB" id="A0A829YAF2"/>
<evidence type="ECO:0000313" key="1">
    <source>
        <dbReference type="EMBL" id="GFE79828.1"/>
    </source>
</evidence>
<evidence type="ECO:0000313" key="2">
    <source>
        <dbReference type="Proteomes" id="UP000445000"/>
    </source>
</evidence>
<evidence type="ECO:0008006" key="3">
    <source>
        <dbReference type="Google" id="ProtNLM"/>
    </source>
</evidence>
<dbReference type="RefSeq" id="WP_161811586.1">
    <property type="nucleotide sequence ID" value="NZ_BLJN01000002.1"/>
</dbReference>
<name>A0A829YAF2_9GAMM</name>
<protein>
    <recommendedName>
        <fullName evidence="3">DUF4286 family protein</fullName>
    </recommendedName>
</protein>